<dbReference type="RefSeq" id="WP_141881068.1">
    <property type="nucleotide sequence ID" value="NZ_VFOM01000001.1"/>
</dbReference>
<dbReference type="EMBL" id="VFOM01000001">
    <property type="protein sequence ID" value="TQL47707.1"/>
    <property type="molecule type" value="Genomic_DNA"/>
</dbReference>
<evidence type="ECO:0000259" key="3">
    <source>
        <dbReference type="Pfam" id="PF22504"/>
    </source>
</evidence>
<evidence type="ECO:0000313" key="4">
    <source>
        <dbReference type="EMBL" id="TQL47707.1"/>
    </source>
</evidence>
<name>A0A542YHW2_9MICO</name>
<feature type="chain" id="PRO_5021972259" description="DUF6993 domain-containing protein" evidence="2">
    <location>
        <begin position="23"/>
        <end position="153"/>
    </location>
</feature>
<dbReference type="AlphaFoldDB" id="A0A542YHW2"/>
<evidence type="ECO:0000256" key="2">
    <source>
        <dbReference type="SAM" id="SignalP"/>
    </source>
</evidence>
<feature type="compositionally biased region" description="Low complexity" evidence="1">
    <location>
        <begin position="24"/>
        <end position="33"/>
    </location>
</feature>
<protein>
    <recommendedName>
        <fullName evidence="3">DUF6993 domain-containing protein</fullName>
    </recommendedName>
</protein>
<dbReference type="InterPro" id="IPR054262">
    <property type="entry name" value="DUF6993"/>
</dbReference>
<keyword evidence="2" id="KW-0732">Signal</keyword>
<gene>
    <name evidence="4" type="ORF">FB562_0775</name>
</gene>
<dbReference type="PROSITE" id="PS51257">
    <property type="entry name" value="PROKAR_LIPOPROTEIN"/>
    <property type="match status" value="1"/>
</dbReference>
<dbReference type="Pfam" id="PF22504">
    <property type="entry name" value="DUF6993"/>
    <property type="match status" value="1"/>
</dbReference>
<comment type="caution">
    <text evidence="4">The sequence shown here is derived from an EMBL/GenBank/DDBJ whole genome shotgun (WGS) entry which is preliminary data.</text>
</comment>
<keyword evidence="5" id="KW-1185">Reference proteome</keyword>
<feature type="domain" description="DUF6993" evidence="3">
    <location>
        <begin position="66"/>
        <end position="147"/>
    </location>
</feature>
<accession>A0A542YHW2</accession>
<evidence type="ECO:0000313" key="5">
    <source>
        <dbReference type="Proteomes" id="UP000317998"/>
    </source>
</evidence>
<sequence>MRFVATAAVLLCAGLLAGCTPAAEPAPTGTPKPSASIEASVAPPPPELVVDGTASDNLPFFVATVDEHLDAGGSGDGRSFIDALVAAGFDKSAMQVTPDATPTGGAVDSVLFSVSFGADCIIGQWGPGGFSHSVAPALGTGACLVGTTRAIDW</sequence>
<reference evidence="4 5" key="1">
    <citation type="submission" date="2019-06" db="EMBL/GenBank/DDBJ databases">
        <title>Sequencing the genomes of 1000 actinobacteria strains.</title>
        <authorList>
            <person name="Klenk H.-P."/>
        </authorList>
    </citation>
    <scope>NUCLEOTIDE SEQUENCE [LARGE SCALE GENOMIC DNA]</scope>
    <source>
        <strain evidence="4 5">DSM 26477</strain>
    </source>
</reference>
<feature type="region of interest" description="Disordered" evidence="1">
    <location>
        <begin position="24"/>
        <end position="46"/>
    </location>
</feature>
<feature type="signal peptide" evidence="2">
    <location>
        <begin position="1"/>
        <end position="22"/>
    </location>
</feature>
<dbReference type="OrthoDB" id="5125712at2"/>
<organism evidence="4 5">
    <name type="scientific">Homoserinimonas aerilata</name>
    <dbReference type="NCBI Taxonomy" id="1162970"/>
    <lineage>
        <taxon>Bacteria</taxon>
        <taxon>Bacillati</taxon>
        <taxon>Actinomycetota</taxon>
        <taxon>Actinomycetes</taxon>
        <taxon>Micrococcales</taxon>
        <taxon>Microbacteriaceae</taxon>
        <taxon>Homoserinimonas</taxon>
    </lineage>
</organism>
<dbReference type="Proteomes" id="UP000317998">
    <property type="component" value="Unassembled WGS sequence"/>
</dbReference>
<evidence type="ECO:0000256" key="1">
    <source>
        <dbReference type="SAM" id="MobiDB-lite"/>
    </source>
</evidence>
<proteinExistence type="predicted"/>